<protein>
    <submittedName>
        <fullName evidence="1">Uncharacterized protein</fullName>
    </submittedName>
</protein>
<proteinExistence type="predicted"/>
<keyword evidence="2" id="KW-1185">Reference proteome</keyword>
<comment type="caution">
    <text evidence="1">The sequence shown here is derived from an EMBL/GenBank/DDBJ whole genome shotgun (WGS) entry which is preliminary data.</text>
</comment>
<dbReference type="EMBL" id="CAUOFW020002380">
    <property type="protein sequence ID" value="CAK9153333.1"/>
    <property type="molecule type" value="Genomic_DNA"/>
</dbReference>
<sequence length="82" mass="9021">MEVEIHPMAKQKKDPNNCEANLAPFVLLRAEGPYKDDPVATSLSLVQDIIFELKLVGEEPAVINVTIDPVVGTKSGRLQHKN</sequence>
<evidence type="ECO:0000313" key="1">
    <source>
        <dbReference type="EMBL" id="CAK9153333.1"/>
    </source>
</evidence>
<dbReference type="AlphaFoldDB" id="A0ABC8S7Z4"/>
<reference evidence="1 2" key="1">
    <citation type="submission" date="2024-02" db="EMBL/GenBank/DDBJ databases">
        <authorList>
            <person name="Vignale AGUSTIN F."/>
            <person name="Sosa J E."/>
            <person name="Modenutti C."/>
        </authorList>
    </citation>
    <scope>NUCLEOTIDE SEQUENCE [LARGE SCALE GENOMIC DNA]</scope>
</reference>
<dbReference type="Proteomes" id="UP001642360">
    <property type="component" value="Unassembled WGS sequence"/>
</dbReference>
<evidence type="ECO:0000313" key="2">
    <source>
        <dbReference type="Proteomes" id="UP001642360"/>
    </source>
</evidence>
<accession>A0ABC8S7Z4</accession>
<gene>
    <name evidence="1" type="ORF">ILEXP_LOCUS21571</name>
</gene>
<name>A0ABC8S7Z4_9AQUA</name>
<organism evidence="1 2">
    <name type="scientific">Ilex paraguariensis</name>
    <name type="common">yerba mate</name>
    <dbReference type="NCBI Taxonomy" id="185542"/>
    <lineage>
        <taxon>Eukaryota</taxon>
        <taxon>Viridiplantae</taxon>
        <taxon>Streptophyta</taxon>
        <taxon>Embryophyta</taxon>
        <taxon>Tracheophyta</taxon>
        <taxon>Spermatophyta</taxon>
        <taxon>Magnoliopsida</taxon>
        <taxon>eudicotyledons</taxon>
        <taxon>Gunneridae</taxon>
        <taxon>Pentapetalae</taxon>
        <taxon>asterids</taxon>
        <taxon>campanulids</taxon>
        <taxon>Aquifoliales</taxon>
        <taxon>Aquifoliaceae</taxon>
        <taxon>Ilex</taxon>
    </lineage>
</organism>